<dbReference type="Gene3D" id="3.60.10.10">
    <property type="entry name" value="Endonuclease/exonuclease/phosphatase"/>
    <property type="match status" value="1"/>
</dbReference>
<dbReference type="AlphaFoldDB" id="A0A9N9KL04"/>
<feature type="non-terminal residue" evidence="1">
    <location>
        <position position="1"/>
    </location>
</feature>
<feature type="non-terminal residue" evidence="1">
    <location>
        <position position="100"/>
    </location>
</feature>
<comment type="caution">
    <text evidence="1">The sequence shown here is derived from an EMBL/GenBank/DDBJ whole genome shotgun (WGS) entry which is preliminary data.</text>
</comment>
<organism evidence="1 2">
    <name type="scientific">Cetraspora pellucida</name>
    <dbReference type="NCBI Taxonomy" id="1433469"/>
    <lineage>
        <taxon>Eukaryota</taxon>
        <taxon>Fungi</taxon>
        <taxon>Fungi incertae sedis</taxon>
        <taxon>Mucoromycota</taxon>
        <taxon>Glomeromycotina</taxon>
        <taxon>Glomeromycetes</taxon>
        <taxon>Diversisporales</taxon>
        <taxon>Gigasporaceae</taxon>
        <taxon>Cetraspora</taxon>
    </lineage>
</organism>
<proteinExistence type="predicted"/>
<name>A0A9N9KL04_9GLOM</name>
<dbReference type="OrthoDB" id="2411800at2759"/>
<protein>
    <submittedName>
        <fullName evidence="1">2628_t:CDS:1</fullName>
    </submittedName>
</protein>
<keyword evidence="2" id="KW-1185">Reference proteome</keyword>
<evidence type="ECO:0000313" key="1">
    <source>
        <dbReference type="EMBL" id="CAG8836684.1"/>
    </source>
</evidence>
<dbReference type="EMBL" id="CAJVQA010079293">
    <property type="protein sequence ID" value="CAG8836684.1"/>
    <property type="molecule type" value="Genomic_DNA"/>
</dbReference>
<dbReference type="SUPFAM" id="SSF56219">
    <property type="entry name" value="DNase I-like"/>
    <property type="match status" value="1"/>
</dbReference>
<dbReference type="InterPro" id="IPR036691">
    <property type="entry name" value="Endo/exonu/phosph_ase_sf"/>
</dbReference>
<gene>
    <name evidence="1" type="ORF">CPELLU_LOCUS21430</name>
</gene>
<evidence type="ECO:0000313" key="2">
    <source>
        <dbReference type="Proteomes" id="UP000789759"/>
    </source>
</evidence>
<accession>A0A9N9KL04</accession>
<dbReference type="Proteomes" id="UP000789759">
    <property type="component" value="Unassembled WGS sequence"/>
</dbReference>
<reference evidence="1" key="1">
    <citation type="submission" date="2021-06" db="EMBL/GenBank/DDBJ databases">
        <authorList>
            <person name="Kallberg Y."/>
            <person name="Tangrot J."/>
            <person name="Rosling A."/>
        </authorList>
    </citation>
    <scope>NUCLEOTIDE SEQUENCE</scope>
    <source>
        <strain evidence="1">FL966</strain>
    </source>
</reference>
<sequence>FKHNSIRILQIYLPTVEKKQLRSEIQEQIIQLCNNSIYQLIILGNFNSVPNPHLNRNPPKNTSIPESQILKYLISHQFKDIYQLFFPQTHNFTFTRLISN</sequence>